<name>A0AAD9KEG5_9ANNE</name>
<dbReference type="EMBL" id="JAODUP010000007">
    <property type="protein sequence ID" value="KAK2169767.1"/>
    <property type="molecule type" value="Genomic_DNA"/>
</dbReference>
<evidence type="ECO:0000259" key="1">
    <source>
        <dbReference type="Pfam" id="PF20425"/>
    </source>
</evidence>
<accession>A0AAD9KEG5</accession>
<reference evidence="2" key="1">
    <citation type="journal article" date="2023" name="Mol. Biol. Evol.">
        <title>Third-Generation Sequencing Reveals the Adaptive Role of the Epigenome in Three Deep-Sea Polychaetes.</title>
        <authorList>
            <person name="Perez M."/>
            <person name="Aroh O."/>
            <person name="Sun Y."/>
            <person name="Lan Y."/>
            <person name="Juniper S.K."/>
            <person name="Young C.R."/>
            <person name="Angers B."/>
            <person name="Qian P.Y."/>
        </authorList>
    </citation>
    <scope>NUCLEOTIDE SEQUENCE</scope>
    <source>
        <strain evidence="2">P08H-3</strain>
    </source>
</reference>
<dbReference type="AlphaFoldDB" id="A0AAD9KEG5"/>
<dbReference type="GO" id="GO:0016020">
    <property type="term" value="C:membrane"/>
    <property type="evidence" value="ECO:0007669"/>
    <property type="project" value="TreeGrafter"/>
</dbReference>
<dbReference type="PANTHER" id="PTHR13743:SF162">
    <property type="entry name" value="NEUROBEACHIN"/>
    <property type="match status" value="1"/>
</dbReference>
<dbReference type="InterPro" id="IPR046852">
    <property type="entry name" value="Neurobeachin_a-sol"/>
</dbReference>
<dbReference type="Proteomes" id="UP001208570">
    <property type="component" value="Unassembled WGS sequence"/>
</dbReference>
<dbReference type="InterPro" id="IPR050865">
    <property type="entry name" value="BEACH_Domain"/>
</dbReference>
<protein>
    <recommendedName>
        <fullName evidence="1">Neurobeachin alpha-solenoid region domain-containing protein</fullName>
    </recommendedName>
</protein>
<evidence type="ECO:0000313" key="3">
    <source>
        <dbReference type="Proteomes" id="UP001208570"/>
    </source>
</evidence>
<feature type="domain" description="Neurobeachin alpha-solenoid region" evidence="1">
    <location>
        <begin position="42"/>
        <end position="122"/>
    </location>
</feature>
<dbReference type="Pfam" id="PF20425">
    <property type="entry name" value="Neurobeachin"/>
    <property type="match status" value="1"/>
</dbReference>
<dbReference type="GO" id="GO:0019901">
    <property type="term" value="F:protein kinase binding"/>
    <property type="evidence" value="ECO:0007669"/>
    <property type="project" value="TreeGrafter"/>
</dbReference>
<evidence type="ECO:0000313" key="2">
    <source>
        <dbReference type="EMBL" id="KAK2169767.1"/>
    </source>
</evidence>
<gene>
    <name evidence="2" type="ORF">LSH36_7g13010</name>
</gene>
<sequence length="144" mass="15793">MAESQKSDIAVAEMAKDVLKMATADKHKFDALVGLIKEGNVSNQEVVDTVLNLLVAGEFDLETNFIIQDPENVTNMLNLMDNCSETLQAEVWSHFTAILRKSTRNLQACTEVGVIEMVLGQLADAGEMLAGKQHTLKSEAAQWN</sequence>
<dbReference type="PANTHER" id="PTHR13743">
    <property type="entry name" value="BEIGE/BEACH-RELATED"/>
    <property type="match status" value="1"/>
</dbReference>
<organism evidence="2 3">
    <name type="scientific">Paralvinella palmiformis</name>
    <dbReference type="NCBI Taxonomy" id="53620"/>
    <lineage>
        <taxon>Eukaryota</taxon>
        <taxon>Metazoa</taxon>
        <taxon>Spiralia</taxon>
        <taxon>Lophotrochozoa</taxon>
        <taxon>Annelida</taxon>
        <taxon>Polychaeta</taxon>
        <taxon>Sedentaria</taxon>
        <taxon>Canalipalpata</taxon>
        <taxon>Terebellida</taxon>
        <taxon>Terebelliformia</taxon>
        <taxon>Alvinellidae</taxon>
        <taxon>Paralvinella</taxon>
    </lineage>
</organism>
<proteinExistence type="predicted"/>
<keyword evidence="3" id="KW-1185">Reference proteome</keyword>
<comment type="caution">
    <text evidence="2">The sequence shown here is derived from an EMBL/GenBank/DDBJ whole genome shotgun (WGS) entry which is preliminary data.</text>
</comment>
<dbReference type="GO" id="GO:0005829">
    <property type="term" value="C:cytosol"/>
    <property type="evidence" value="ECO:0007669"/>
    <property type="project" value="TreeGrafter"/>
</dbReference>
<dbReference type="GO" id="GO:0008104">
    <property type="term" value="P:intracellular protein localization"/>
    <property type="evidence" value="ECO:0007669"/>
    <property type="project" value="TreeGrafter"/>
</dbReference>